<sequence>MSLKRSDCVCCPATGPSLEMPSSHISSNFLVQLNHYDETSHACDSRKAQGTLSTMRQRTKSANRRTFNSAKLRSKLVSLPQPLAWPRSQAQGQHRFVISPVNIICQVSLKYRSTRDLLTSRCNLQHLRETCSAPRPRLVAEQKQAPLQSLEPPT</sequence>
<organism evidence="2 3">
    <name type="scientific">Lophiotrema nucula</name>
    <dbReference type="NCBI Taxonomy" id="690887"/>
    <lineage>
        <taxon>Eukaryota</taxon>
        <taxon>Fungi</taxon>
        <taxon>Dikarya</taxon>
        <taxon>Ascomycota</taxon>
        <taxon>Pezizomycotina</taxon>
        <taxon>Dothideomycetes</taxon>
        <taxon>Pleosporomycetidae</taxon>
        <taxon>Pleosporales</taxon>
        <taxon>Lophiotremataceae</taxon>
        <taxon>Lophiotrema</taxon>
    </lineage>
</organism>
<dbReference type="EMBL" id="ML977320">
    <property type="protein sequence ID" value="KAF2116543.1"/>
    <property type="molecule type" value="Genomic_DNA"/>
</dbReference>
<evidence type="ECO:0000313" key="2">
    <source>
        <dbReference type="EMBL" id="KAF2116543.1"/>
    </source>
</evidence>
<gene>
    <name evidence="2" type="ORF">BDV96DRAFT_28359</name>
</gene>
<name>A0A6A5ZCA1_9PLEO</name>
<evidence type="ECO:0000313" key="3">
    <source>
        <dbReference type="Proteomes" id="UP000799770"/>
    </source>
</evidence>
<dbReference type="AlphaFoldDB" id="A0A6A5ZCA1"/>
<feature type="region of interest" description="Disordered" evidence="1">
    <location>
        <begin position="135"/>
        <end position="154"/>
    </location>
</feature>
<proteinExistence type="predicted"/>
<evidence type="ECO:0000256" key="1">
    <source>
        <dbReference type="SAM" id="MobiDB-lite"/>
    </source>
</evidence>
<keyword evidence="3" id="KW-1185">Reference proteome</keyword>
<accession>A0A6A5ZCA1</accession>
<reference evidence="2" key="1">
    <citation type="journal article" date="2020" name="Stud. Mycol.">
        <title>101 Dothideomycetes genomes: a test case for predicting lifestyles and emergence of pathogens.</title>
        <authorList>
            <person name="Haridas S."/>
            <person name="Albert R."/>
            <person name="Binder M."/>
            <person name="Bloem J."/>
            <person name="Labutti K."/>
            <person name="Salamov A."/>
            <person name="Andreopoulos B."/>
            <person name="Baker S."/>
            <person name="Barry K."/>
            <person name="Bills G."/>
            <person name="Bluhm B."/>
            <person name="Cannon C."/>
            <person name="Castanera R."/>
            <person name="Culley D."/>
            <person name="Daum C."/>
            <person name="Ezra D."/>
            <person name="Gonzalez J."/>
            <person name="Henrissat B."/>
            <person name="Kuo A."/>
            <person name="Liang C."/>
            <person name="Lipzen A."/>
            <person name="Lutzoni F."/>
            <person name="Magnuson J."/>
            <person name="Mondo S."/>
            <person name="Nolan M."/>
            <person name="Ohm R."/>
            <person name="Pangilinan J."/>
            <person name="Park H.-J."/>
            <person name="Ramirez L."/>
            <person name="Alfaro M."/>
            <person name="Sun H."/>
            <person name="Tritt A."/>
            <person name="Yoshinaga Y."/>
            <person name="Zwiers L.-H."/>
            <person name="Turgeon B."/>
            <person name="Goodwin S."/>
            <person name="Spatafora J."/>
            <person name="Crous P."/>
            <person name="Grigoriev I."/>
        </authorList>
    </citation>
    <scope>NUCLEOTIDE SEQUENCE</scope>
    <source>
        <strain evidence="2">CBS 627.86</strain>
    </source>
</reference>
<dbReference type="Proteomes" id="UP000799770">
    <property type="component" value="Unassembled WGS sequence"/>
</dbReference>
<protein>
    <submittedName>
        <fullName evidence="2">Uncharacterized protein</fullName>
    </submittedName>
</protein>